<accession>A0ABW4XK68</accession>
<feature type="transmembrane region" description="Helical" evidence="5">
    <location>
        <begin position="145"/>
        <end position="165"/>
    </location>
</feature>
<dbReference type="PANTHER" id="PTHR37422:SF17">
    <property type="entry name" value="O-ANTIGEN LIGASE"/>
    <property type="match status" value="1"/>
</dbReference>
<dbReference type="Pfam" id="PF04932">
    <property type="entry name" value="Wzy_C"/>
    <property type="match status" value="1"/>
</dbReference>
<sequence>MQIKSLAFASLFLVPFIALIPDRNGTVLTLMLLAMGLLAWAQKGFALPTQKAAQLFCILLAVYPLALLINVSQLSVQEQIEPLTQTLRAGTYLAPLAGVALVLGLSDHNLSWRQVTLAFPVAASISGVVAIVQRLVFSIHRAEGFTNAILFADICVILVAVSFATKGLWPIKERHRTLLIWLTSVLGLVAIVSSGSRGSWVAIPVLALILIHAQFAHRKKPLRLSLLGLMVALPACYLFPMVNQRINLAIVEIQRFFVEGHIHSSVGARLEVWRISLTELFPQAPWFGVGVHQFKPSLAKLAAEGRIDERFTWISHPHNEWLYVIVEQGVFGFVALASLYGGSYWVISKTLINHPSESELRLATRLLIIGMLTFGLTDVMTGNLITATFFCALLAWLQIAASKPMASNADQLRTNKAFTHPPQTLTGSKRYAN</sequence>
<feature type="transmembrane region" description="Helical" evidence="5">
    <location>
        <begin position="52"/>
        <end position="69"/>
    </location>
</feature>
<feature type="transmembrane region" description="Helical" evidence="5">
    <location>
        <begin position="28"/>
        <end position="45"/>
    </location>
</feature>
<name>A0ABW4XK68_9GAMM</name>
<organism evidence="7 8">
    <name type="scientific">Corallincola platygyrae</name>
    <dbReference type="NCBI Taxonomy" id="1193278"/>
    <lineage>
        <taxon>Bacteria</taxon>
        <taxon>Pseudomonadati</taxon>
        <taxon>Pseudomonadota</taxon>
        <taxon>Gammaproteobacteria</taxon>
        <taxon>Alteromonadales</taxon>
        <taxon>Psychromonadaceae</taxon>
        <taxon>Corallincola</taxon>
    </lineage>
</organism>
<feature type="transmembrane region" description="Helical" evidence="5">
    <location>
        <begin position="321"/>
        <end position="347"/>
    </location>
</feature>
<dbReference type="InterPro" id="IPR007016">
    <property type="entry name" value="O-antigen_ligase-rel_domated"/>
</dbReference>
<feature type="domain" description="O-antigen ligase-related" evidence="6">
    <location>
        <begin position="183"/>
        <end position="336"/>
    </location>
</feature>
<keyword evidence="2 5" id="KW-0812">Transmembrane</keyword>
<dbReference type="PANTHER" id="PTHR37422">
    <property type="entry name" value="TEICHURONIC ACID BIOSYNTHESIS PROTEIN TUAE"/>
    <property type="match status" value="1"/>
</dbReference>
<keyword evidence="7" id="KW-0436">Ligase</keyword>
<keyword evidence="4 5" id="KW-0472">Membrane</keyword>
<feature type="transmembrane region" description="Helical" evidence="5">
    <location>
        <begin position="359"/>
        <end position="377"/>
    </location>
</feature>
<dbReference type="RefSeq" id="WP_345340670.1">
    <property type="nucleotide sequence ID" value="NZ_BAABLI010000016.1"/>
</dbReference>
<evidence type="ECO:0000256" key="5">
    <source>
        <dbReference type="SAM" id="Phobius"/>
    </source>
</evidence>
<comment type="subcellular location">
    <subcellularLocation>
        <location evidence="1">Membrane</location>
        <topology evidence="1">Multi-pass membrane protein</topology>
    </subcellularLocation>
</comment>
<evidence type="ECO:0000259" key="6">
    <source>
        <dbReference type="Pfam" id="PF04932"/>
    </source>
</evidence>
<dbReference type="EMBL" id="JBHUHT010000010">
    <property type="protein sequence ID" value="MFD2095931.1"/>
    <property type="molecule type" value="Genomic_DNA"/>
</dbReference>
<keyword evidence="8" id="KW-1185">Reference proteome</keyword>
<dbReference type="Proteomes" id="UP001597380">
    <property type="component" value="Unassembled WGS sequence"/>
</dbReference>
<dbReference type="GO" id="GO:0016874">
    <property type="term" value="F:ligase activity"/>
    <property type="evidence" value="ECO:0007669"/>
    <property type="project" value="UniProtKB-KW"/>
</dbReference>
<feature type="transmembrane region" description="Helical" evidence="5">
    <location>
        <begin position="117"/>
        <end position="139"/>
    </location>
</feature>
<protein>
    <submittedName>
        <fullName evidence="7">O-antigen ligase family protein</fullName>
    </submittedName>
</protein>
<evidence type="ECO:0000256" key="3">
    <source>
        <dbReference type="ARBA" id="ARBA00022989"/>
    </source>
</evidence>
<feature type="transmembrane region" description="Helical" evidence="5">
    <location>
        <begin position="89"/>
        <end position="105"/>
    </location>
</feature>
<evidence type="ECO:0000256" key="2">
    <source>
        <dbReference type="ARBA" id="ARBA00022692"/>
    </source>
</evidence>
<evidence type="ECO:0000313" key="7">
    <source>
        <dbReference type="EMBL" id="MFD2095931.1"/>
    </source>
</evidence>
<reference evidence="8" key="1">
    <citation type="journal article" date="2019" name="Int. J. Syst. Evol. Microbiol.">
        <title>The Global Catalogue of Microorganisms (GCM) 10K type strain sequencing project: providing services to taxonomists for standard genome sequencing and annotation.</title>
        <authorList>
            <consortium name="The Broad Institute Genomics Platform"/>
            <consortium name="The Broad Institute Genome Sequencing Center for Infectious Disease"/>
            <person name="Wu L."/>
            <person name="Ma J."/>
        </authorList>
    </citation>
    <scope>NUCLEOTIDE SEQUENCE [LARGE SCALE GENOMIC DNA]</scope>
    <source>
        <strain evidence="8">CGMCC 1.10992</strain>
    </source>
</reference>
<evidence type="ECO:0000313" key="8">
    <source>
        <dbReference type="Proteomes" id="UP001597380"/>
    </source>
</evidence>
<gene>
    <name evidence="7" type="ORF">ACFSJ3_08050</name>
</gene>
<evidence type="ECO:0000256" key="1">
    <source>
        <dbReference type="ARBA" id="ARBA00004141"/>
    </source>
</evidence>
<feature type="transmembrane region" description="Helical" evidence="5">
    <location>
        <begin position="224"/>
        <end position="242"/>
    </location>
</feature>
<feature type="transmembrane region" description="Helical" evidence="5">
    <location>
        <begin position="200"/>
        <end position="217"/>
    </location>
</feature>
<comment type="caution">
    <text evidence="7">The sequence shown here is derived from an EMBL/GenBank/DDBJ whole genome shotgun (WGS) entry which is preliminary data.</text>
</comment>
<dbReference type="InterPro" id="IPR051533">
    <property type="entry name" value="WaaL-like"/>
</dbReference>
<proteinExistence type="predicted"/>
<feature type="transmembrane region" description="Helical" evidence="5">
    <location>
        <begin position="177"/>
        <end position="194"/>
    </location>
</feature>
<evidence type="ECO:0000256" key="4">
    <source>
        <dbReference type="ARBA" id="ARBA00023136"/>
    </source>
</evidence>
<keyword evidence="3 5" id="KW-1133">Transmembrane helix</keyword>